<organism evidence="1 2">
    <name type="scientific">Stephania japonica</name>
    <dbReference type="NCBI Taxonomy" id="461633"/>
    <lineage>
        <taxon>Eukaryota</taxon>
        <taxon>Viridiplantae</taxon>
        <taxon>Streptophyta</taxon>
        <taxon>Embryophyta</taxon>
        <taxon>Tracheophyta</taxon>
        <taxon>Spermatophyta</taxon>
        <taxon>Magnoliopsida</taxon>
        <taxon>Ranunculales</taxon>
        <taxon>Menispermaceae</taxon>
        <taxon>Menispermoideae</taxon>
        <taxon>Cissampelideae</taxon>
        <taxon>Stephania</taxon>
    </lineage>
</organism>
<gene>
    <name evidence="1" type="ORF">Sjap_022100</name>
</gene>
<reference evidence="1 2" key="1">
    <citation type="submission" date="2024-01" db="EMBL/GenBank/DDBJ databases">
        <title>Genome assemblies of Stephania.</title>
        <authorList>
            <person name="Yang L."/>
        </authorList>
    </citation>
    <scope>NUCLEOTIDE SEQUENCE [LARGE SCALE GENOMIC DNA]</scope>
    <source>
        <strain evidence="1">QJT</strain>
        <tissue evidence="1">Leaf</tissue>
    </source>
</reference>
<dbReference type="Proteomes" id="UP001417504">
    <property type="component" value="Unassembled WGS sequence"/>
</dbReference>
<keyword evidence="2" id="KW-1185">Reference proteome</keyword>
<protein>
    <submittedName>
        <fullName evidence="1">Uncharacterized protein</fullName>
    </submittedName>
</protein>
<proteinExistence type="predicted"/>
<evidence type="ECO:0000313" key="2">
    <source>
        <dbReference type="Proteomes" id="UP001417504"/>
    </source>
</evidence>
<dbReference type="EMBL" id="JBBNAE010000009">
    <property type="protein sequence ID" value="KAK9096603.1"/>
    <property type="molecule type" value="Genomic_DNA"/>
</dbReference>
<sequence>MVLVPAHNMEEEEEITLNDVFLHVHTENHDEKTLIDGRSACLHDRDLPVVTCHITQASGVDTECEAIIESHLGVHIDSRVSTSRAPPPPKKQHQQTRMDLTDLLVQQHHDGDDQDIIEWMDEEHLGDEC</sequence>
<comment type="caution">
    <text evidence="1">The sequence shown here is derived from an EMBL/GenBank/DDBJ whole genome shotgun (WGS) entry which is preliminary data.</text>
</comment>
<evidence type="ECO:0000313" key="1">
    <source>
        <dbReference type="EMBL" id="KAK9096603.1"/>
    </source>
</evidence>
<name>A0AAP0ETY3_9MAGN</name>
<accession>A0AAP0ETY3</accession>
<dbReference type="AlphaFoldDB" id="A0AAP0ETY3"/>